<dbReference type="AlphaFoldDB" id="A0A5B7IM89"/>
<accession>A0A5B7IM89</accession>
<sequence>MTQQASAAHPHIHATHLGQAKCGRGCREGVRKECEGVEADGWSVRGGRGACGSAGVL</sequence>
<name>A0A5B7IM89_PORTR</name>
<evidence type="ECO:0000313" key="2">
    <source>
        <dbReference type="EMBL" id="MPC85660.1"/>
    </source>
</evidence>
<dbReference type="EMBL" id="VSRR010069128">
    <property type="protein sequence ID" value="MPC85660.1"/>
    <property type="molecule type" value="Genomic_DNA"/>
</dbReference>
<reference evidence="2 3" key="1">
    <citation type="submission" date="2019-05" db="EMBL/GenBank/DDBJ databases">
        <title>Another draft genome of Portunus trituberculatus and its Hox gene families provides insights of decapod evolution.</title>
        <authorList>
            <person name="Jeong J.-H."/>
            <person name="Song I."/>
            <person name="Kim S."/>
            <person name="Choi T."/>
            <person name="Kim D."/>
            <person name="Ryu S."/>
            <person name="Kim W."/>
        </authorList>
    </citation>
    <scope>NUCLEOTIDE SEQUENCE [LARGE SCALE GENOMIC DNA]</scope>
    <source>
        <tissue evidence="2">Muscle</tissue>
    </source>
</reference>
<organism evidence="2 3">
    <name type="scientific">Portunus trituberculatus</name>
    <name type="common">Swimming crab</name>
    <name type="synonym">Neptunus trituberculatus</name>
    <dbReference type="NCBI Taxonomy" id="210409"/>
    <lineage>
        <taxon>Eukaryota</taxon>
        <taxon>Metazoa</taxon>
        <taxon>Ecdysozoa</taxon>
        <taxon>Arthropoda</taxon>
        <taxon>Crustacea</taxon>
        <taxon>Multicrustacea</taxon>
        <taxon>Malacostraca</taxon>
        <taxon>Eumalacostraca</taxon>
        <taxon>Eucarida</taxon>
        <taxon>Decapoda</taxon>
        <taxon>Pleocyemata</taxon>
        <taxon>Brachyura</taxon>
        <taxon>Eubrachyura</taxon>
        <taxon>Portunoidea</taxon>
        <taxon>Portunidae</taxon>
        <taxon>Portuninae</taxon>
        <taxon>Portunus</taxon>
    </lineage>
</organism>
<comment type="caution">
    <text evidence="2">The sequence shown here is derived from an EMBL/GenBank/DDBJ whole genome shotgun (WGS) entry which is preliminary data.</text>
</comment>
<protein>
    <submittedName>
        <fullName evidence="2">Uncharacterized protein</fullName>
    </submittedName>
</protein>
<keyword evidence="3" id="KW-1185">Reference proteome</keyword>
<evidence type="ECO:0000256" key="1">
    <source>
        <dbReference type="SAM" id="MobiDB-lite"/>
    </source>
</evidence>
<proteinExistence type="predicted"/>
<gene>
    <name evidence="2" type="ORF">E2C01_080442</name>
</gene>
<feature type="region of interest" description="Disordered" evidence="1">
    <location>
        <begin position="1"/>
        <end position="22"/>
    </location>
</feature>
<dbReference type="Proteomes" id="UP000324222">
    <property type="component" value="Unassembled WGS sequence"/>
</dbReference>
<evidence type="ECO:0000313" key="3">
    <source>
        <dbReference type="Proteomes" id="UP000324222"/>
    </source>
</evidence>